<dbReference type="InterPro" id="IPR006521">
    <property type="entry name" value="Tail_protein_I"/>
</dbReference>
<evidence type="ECO:0000313" key="1">
    <source>
        <dbReference type="EMBL" id="OAM73774.1"/>
    </source>
</evidence>
<accession>A0A178HP38</accession>
<name>A0A178HP38_9HYPH</name>
<organism evidence="1 2">
    <name type="scientific">Devosia elaeis</name>
    <dbReference type="NCBI Taxonomy" id="1770058"/>
    <lineage>
        <taxon>Bacteria</taxon>
        <taxon>Pseudomonadati</taxon>
        <taxon>Pseudomonadota</taxon>
        <taxon>Alphaproteobacteria</taxon>
        <taxon>Hyphomicrobiales</taxon>
        <taxon>Devosiaceae</taxon>
        <taxon>Devosia</taxon>
    </lineage>
</organism>
<protein>
    <recommendedName>
        <fullName evidence="3">Phage tail protein I</fullName>
    </recommendedName>
</protein>
<sequence length="342" mass="38232">MADDDLRLLPAGINDERSRALLKLIGRLGDIDLTPLLVYRIDELPDDALHLLGWQFHIMGAEGWDLAETPTERRALIRRAIELHRHRGTPWSIREAIRSLGYADAEIVEGLPVTLYDGERNHSGAETYGGGTRWAMFRVLLDLGEDKGVDATRIRQLVDLIEIWKNARSHLVDVGFRANTEDAIDVHDEMDALARYIGEDVYPWGRRYDGSIVHDHGVRHLHDGALLHDGVPDHAGWGETGELYANRQVTLTTGIAMSMEDRAEVIPLYDGRYLHAGITYGEGQPSAADPAMPIILTRHFRHDGKHRHAGDIYDGETDHDGGRPYFAGIYHGGPVNTQLTAL</sequence>
<reference evidence="1 2" key="1">
    <citation type="submission" date="2016-03" db="EMBL/GenBank/DDBJ databases">
        <title>Genome sequencing of Devosia sp. S37.</title>
        <authorList>
            <person name="Mohd Nor M."/>
        </authorList>
    </citation>
    <scope>NUCLEOTIDE SEQUENCE [LARGE SCALE GENOMIC DNA]</scope>
    <source>
        <strain evidence="1 2">S37</strain>
    </source>
</reference>
<dbReference type="Proteomes" id="UP000078389">
    <property type="component" value="Unassembled WGS sequence"/>
</dbReference>
<proteinExistence type="predicted"/>
<gene>
    <name evidence="1" type="ORF">A3840_17420</name>
</gene>
<dbReference type="STRING" id="1770058.A3840_17420"/>
<keyword evidence="2" id="KW-1185">Reference proteome</keyword>
<dbReference type="Pfam" id="PF09684">
    <property type="entry name" value="Tail_P2_I"/>
    <property type="match status" value="1"/>
</dbReference>
<dbReference type="OrthoDB" id="8410086at2"/>
<evidence type="ECO:0008006" key="3">
    <source>
        <dbReference type="Google" id="ProtNLM"/>
    </source>
</evidence>
<evidence type="ECO:0000313" key="2">
    <source>
        <dbReference type="Proteomes" id="UP000078389"/>
    </source>
</evidence>
<comment type="caution">
    <text evidence="1">The sequence shown here is derived from an EMBL/GenBank/DDBJ whole genome shotgun (WGS) entry which is preliminary data.</text>
</comment>
<dbReference type="RefSeq" id="WP_067459932.1">
    <property type="nucleotide sequence ID" value="NZ_LVVY01000130.1"/>
</dbReference>
<dbReference type="EMBL" id="LVVY01000130">
    <property type="protein sequence ID" value="OAM73774.1"/>
    <property type="molecule type" value="Genomic_DNA"/>
</dbReference>
<dbReference type="AlphaFoldDB" id="A0A178HP38"/>